<dbReference type="Pfam" id="PF02653">
    <property type="entry name" value="BPD_transp_2"/>
    <property type="match status" value="1"/>
</dbReference>
<dbReference type="RefSeq" id="WP_093255208.1">
    <property type="nucleotide sequence ID" value="NZ_FNQM01000013.1"/>
</dbReference>
<evidence type="ECO:0000256" key="4">
    <source>
        <dbReference type="ARBA" id="ARBA00022519"/>
    </source>
</evidence>
<keyword evidence="12" id="KW-1185">Reference proteome</keyword>
<dbReference type="GO" id="GO:1903806">
    <property type="term" value="P:L-isoleucine import across plasma membrane"/>
    <property type="evidence" value="ECO:0007669"/>
    <property type="project" value="TreeGrafter"/>
</dbReference>
<evidence type="ECO:0000256" key="10">
    <source>
        <dbReference type="SAM" id="Phobius"/>
    </source>
</evidence>
<evidence type="ECO:0000256" key="1">
    <source>
        <dbReference type="ARBA" id="ARBA00004651"/>
    </source>
</evidence>
<protein>
    <submittedName>
        <fullName evidence="11">Branched-chain amino acid transport system permease protein</fullName>
    </submittedName>
</protein>
<comment type="similarity">
    <text evidence="9">Belongs to the binding-protein-dependent transport system permease family. LivHM subfamily.</text>
</comment>
<keyword evidence="3" id="KW-1003">Cell membrane</keyword>
<dbReference type="InterPro" id="IPR001851">
    <property type="entry name" value="ABC_transp_permease"/>
</dbReference>
<keyword evidence="4" id="KW-0997">Cell inner membrane</keyword>
<dbReference type="PANTHER" id="PTHR11795">
    <property type="entry name" value="BRANCHED-CHAIN AMINO ACID TRANSPORT SYSTEM PERMEASE PROTEIN LIVH"/>
    <property type="match status" value="1"/>
</dbReference>
<keyword evidence="7 10" id="KW-1133">Transmembrane helix</keyword>
<evidence type="ECO:0000313" key="11">
    <source>
        <dbReference type="EMBL" id="SEA83261.1"/>
    </source>
</evidence>
<dbReference type="STRING" id="89524.SAMN05444370_11376"/>
<dbReference type="GO" id="GO:0042941">
    <property type="term" value="P:D-alanine transmembrane transport"/>
    <property type="evidence" value="ECO:0007669"/>
    <property type="project" value="TreeGrafter"/>
</dbReference>
<dbReference type="GO" id="GO:0005304">
    <property type="term" value="F:L-valine transmembrane transporter activity"/>
    <property type="evidence" value="ECO:0007669"/>
    <property type="project" value="TreeGrafter"/>
</dbReference>
<gene>
    <name evidence="11" type="ORF">SAMN05444370_11376</name>
</gene>
<feature type="transmembrane region" description="Helical" evidence="10">
    <location>
        <begin position="65"/>
        <end position="82"/>
    </location>
</feature>
<comment type="subcellular location">
    <subcellularLocation>
        <location evidence="1">Cell membrane</location>
        <topology evidence="1">Multi-pass membrane protein</topology>
    </subcellularLocation>
</comment>
<evidence type="ECO:0000256" key="9">
    <source>
        <dbReference type="ARBA" id="ARBA00037998"/>
    </source>
</evidence>
<accession>A0A1H4EDY8</accession>
<evidence type="ECO:0000256" key="3">
    <source>
        <dbReference type="ARBA" id="ARBA00022475"/>
    </source>
</evidence>
<dbReference type="AlphaFoldDB" id="A0A1H4EDY8"/>
<dbReference type="GO" id="GO:0015192">
    <property type="term" value="F:L-phenylalanine transmembrane transporter activity"/>
    <property type="evidence" value="ECO:0007669"/>
    <property type="project" value="TreeGrafter"/>
</dbReference>
<keyword evidence="8 10" id="KW-0472">Membrane</keyword>
<keyword evidence="6" id="KW-0029">Amino-acid transport</keyword>
<evidence type="ECO:0000256" key="7">
    <source>
        <dbReference type="ARBA" id="ARBA00022989"/>
    </source>
</evidence>
<organism evidence="11 12">
    <name type="scientific">Rubrimonas cliftonensis</name>
    <dbReference type="NCBI Taxonomy" id="89524"/>
    <lineage>
        <taxon>Bacteria</taxon>
        <taxon>Pseudomonadati</taxon>
        <taxon>Pseudomonadota</taxon>
        <taxon>Alphaproteobacteria</taxon>
        <taxon>Rhodobacterales</taxon>
        <taxon>Paracoccaceae</taxon>
        <taxon>Rubrimonas</taxon>
    </lineage>
</organism>
<evidence type="ECO:0000256" key="2">
    <source>
        <dbReference type="ARBA" id="ARBA00022448"/>
    </source>
</evidence>
<feature type="transmembrane region" description="Helical" evidence="10">
    <location>
        <begin position="183"/>
        <end position="207"/>
    </location>
</feature>
<dbReference type="PANTHER" id="PTHR11795:SF371">
    <property type="entry name" value="HIGH-AFFINITY BRANCHED-CHAIN AMINO ACID TRANSPORT SYSTEM PERMEASE PROTEIN LIVH"/>
    <property type="match status" value="1"/>
</dbReference>
<keyword evidence="2" id="KW-0813">Transport</keyword>
<evidence type="ECO:0000256" key="5">
    <source>
        <dbReference type="ARBA" id="ARBA00022692"/>
    </source>
</evidence>
<feature type="transmembrane region" description="Helical" evidence="10">
    <location>
        <begin position="40"/>
        <end position="59"/>
    </location>
</feature>
<name>A0A1H4EDY8_9RHOB</name>
<dbReference type="OrthoDB" id="9807115at2"/>
<feature type="transmembrane region" description="Helical" evidence="10">
    <location>
        <begin position="267"/>
        <end position="285"/>
    </location>
</feature>
<dbReference type="GO" id="GO:0015188">
    <property type="term" value="F:L-isoleucine transmembrane transporter activity"/>
    <property type="evidence" value="ECO:0007669"/>
    <property type="project" value="TreeGrafter"/>
</dbReference>
<proteinExistence type="inferred from homology"/>
<dbReference type="CDD" id="cd06582">
    <property type="entry name" value="TM_PBP1_LivH_like"/>
    <property type="match status" value="1"/>
</dbReference>
<feature type="transmembrane region" description="Helical" evidence="10">
    <location>
        <begin position="144"/>
        <end position="162"/>
    </location>
</feature>
<feature type="transmembrane region" description="Helical" evidence="10">
    <location>
        <begin position="12"/>
        <end position="33"/>
    </location>
</feature>
<evidence type="ECO:0000256" key="6">
    <source>
        <dbReference type="ARBA" id="ARBA00022970"/>
    </source>
</evidence>
<evidence type="ECO:0000313" key="12">
    <source>
        <dbReference type="Proteomes" id="UP000198703"/>
    </source>
</evidence>
<dbReference type="EMBL" id="FNQM01000013">
    <property type="protein sequence ID" value="SEA83261.1"/>
    <property type="molecule type" value="Genomic_DNA"/>
</dbReference>
<sequence>MTLLDFVNFHIVPGLVLGSIYALGAIGVTLVFGVMRFAHLAHGDLATLGAFIALAVVWGTGLNPWFGLPAAMAFAAGVAIGADRLFYAHLRRRPLILTVIASLGVALMLRSLVQMGFGVDSQSYVRGIVRPDDYFGVRLRDRELLTLLAAGLLVLALTQFLARTRLGKAMRAMSDNPDLARLSGVDTGLVTALTWGIVGALAAAAGFFLGLNTELRSMMGWQLLLPMFAAAILGGVGRVEGALVGGLVVGVLEECAVLVIPAQYKSAMAFAVLLLMLSVRPTGLFRGKVL</sequence>
<feature type="transmembrane region" description="Helical" evidence="10">
    <location>
        <begin position="94"/>
        <end position="113"/>
    </location>
</feature>
<dbReference type="GO" id="GO:0005886">
    <property type="term" value="C:plasma membrane"/>
    <property type="evidence" value="ECO:0007669"/>
    <property type="project" value="UniProtKB-SubCell"/>
</dbReference>
<dbReference type="InterPro" id="IPR052157">
    <property type="entry name" value="BCAA_transport_permease"/>
</dbReference>
<dbReference type="GO" id="GO:0015190">
    <property type="term" value="F:L-leucine transmembrane transporter activity"/>
    <property type="evidence" value="ECO:0007669"/>
    <property type="project" value="TreeGrafter"/>
</dbReference>
<keyword evidence="5 10" id="KW-0812">Transmembrane</keyword>
<evidence type="ECO:0000256" key="8">
    <source>
        <dbReference type="ARBA" id="ARBA00023136"/>
    </source>
</evidence>
<reference evidence="11 12" key="1">
    <citation type="submission" date="2016-10" db="EMBL/GenBank/DDBJ databases">
        <authorList>
            <person name="de Groot N.N."/>
        </authorList>
    </citation>
    <scope>NUCLEOTIDE SEQUENCE [LARGE SCALE GENOMIC DNA]</scope>
    <source>
        <strain evidence="11 12">DSM 15345</strain>
    </source>
</reference>
<dbReference type="Proteomes" id="UP000198703">
    <property type="component" value="Unassembled WGS sequence"/>
</dbReference>
<dbReference type="GO" id="GO:0015808">
    <property type="term" value="P:L-alanine transport"/>
    <property type="evidence" value="ECO:0007669"/>
    <property type="project" value="TreeGrafter"/>
</dbReference>